<organism evidence="1 2">
    <name type="scientific">Mycobacterium phage PP</name>
    <dbReference type="NCBI Taxonomy" id="2077134"/>
    <lineage>
        <taxon>Viruses</taxon>
        <taxon>Duplodnaviria</taxon>
        <taxon>Heunggongvirae</taxon>
        <taxon>Uroviricota</taxon>
        <taxon>Caudoviricetes</taxon>
        <taxon>Sagamiharavirus</taxon>
        <taxon>Sagamiharavirus PP</taxon>
    </lineage>
</organism>
<protein>
    <submittedName>
        <fullName evidence="1">Uncharacterized protein</fullName>
    </submittedName>
</protein>
<evidence type="ECO:0000313" key="1">
    <source>
        <dbReference type="EMBL" id="BBC53802.1"/>
    </source>
</evidence>
<dbReference type="RefSeq" id="YP_010062229.1">
    <property type="nucleotide sequence ID" value="NC_054792.1"/>
</dbReference>
<accession>A0A2Z5XVC7</accession>
<dbReference type="EMBL" id="AP018486">
    <property type="protein sequence ID" value="BBC53802.1"/>
    <property type="molecule type" value="Genomic_DNA"/>
</dbReference>
<dbReference type="KEGG" id="vg:64871890"/>
<sequence length="72" mass="7953">MEITDSPITVGSTVVDASWSARYGVGTATIFRVIRIIDEQAGYVEATYMGDEGECSEYLWADELVVVKTEEK</sequence>
<proteinExistence type="predicted"/>
<dbReference type="GeneID" id="64871890"/>
<reference evidence="1 2" key="1">
    <citation type="submission" date="2018-01" db="EMBL/GenBank/DDBJ databases">
        <title>Genome sequence of Mycobacterium phage PP.</title>
        <authorList>
            <person name="Uchiyama J."/>
            <person name="Matsuzaki S."/>
        </authorList>
    </citation>
    <scope>NUCLEOTIDE SEQUENCE [LARGE SCALE GENOMIC DNA]</scope>
</reference>
<dbReference type="Proteomes" id="UP000250053">
    <property type="component" value="Segment"/>
</dbReference>
<evidence type="ECO:0000313" key="2">
    <source>
        <dbReference type="Proteomes" id="UP000250053"/>
    </source>
</evidence>
<keyword evidence="2" id="KW-1185">Reference proteome</keyword>
<name>A0A2Z5XVC7_9CAUD</name>